<protein>
    <recommendedName>
        <fullName evidence="5">EKC/KEOPS complex subunit BUD32</fullName>
        <ecNumber evidence="3">2.7.11.1</ecNumber>
    </recommendedName>
    <alternativeName>
        <fullName evidence="6 7">Atypical Serine/threonine protein kinase BUD32</fullName>
    </alternativeName>
    <alternativeName>
        <fullName evidence="4">EKC/KEOPS complex subunit bud32</fullName>
    </alternativeName>
</protein>
<evidence type="ECO:0000313" key="13">
    <source>
        <dbReference type="Proteomes" id="UP000226431"/>
    </source>
</evidence>
<evidence type="ECO:0000259" key="11">
    <source>
        <dbReference type="PROSITE" id="PS50011"/>
    </source>
</evidence>
<evidence type="ECO:0000256" key="7">
    <source>
        <dbReference type="ARBA" id="ARBA00033194"/>
    </source>
</evidence>
<keyword evidence="13" id="KW-1185">Reference proteome</keyword>
<comment type="function">
    <text evidence="1">Component of the EKC/KEOPS complex that is required for the formation of a threonylcarbamoyl group on adenosine at position 37 (t(6)A37) in tRNAs that read codons beginning with adenine. The complex is probably involved in the transfer of the threonylcarbamoyl moiety of threonylcarbamoyl-AMP (TC-AMP) to the N6 group of A37. BUD32 has ATPase activity in the context of the EKC/KEOPS complex and likely plays a supporting role to the catalytic subunit KAE1. The EKC/KEOPS complex also promotes both telomere uncapping and telomere elongation. The complex is required for efficient recruitment of transcriptional coactivators.</text>
</comment>
<reference evidence="12 13" key="1">
    <citation type="submission" date="2017-06" db="EMBL/GenBank/DDBJ databases">
        <title>Ant-infecting Ophiocordyceps genomes reveal a high diversity of potential behavioral manipulation genes and a possible major role for enterotoxins.</title>
        <authorList>
            <person name="De Bekker C."/>
            <person name="Evans H.C."/>
            <person name="Brachmann A."/>
            <person name="Hughes D.P."/>
        </authorList>
    </citation>
    <scope>NUCLEOTIDE SEQUENCE [LARGE SCALE GENOMIC DNA]</scope>
    <source>
        <strain evidence="12 13">Map16</strain>
    </source>
</reference>
<dbReference type="Gene3D" id="1.10.510.10">
    <property type="entry name" value="Transferase(Phosphotransferase) domain 1"/>
    <property type="match status" value="1"/>
</dbReference>
<feature type="region of interest" description="Disordered" evidence="10">
    <location>
        <begin position="408"/>
        <end position="461"/>
    </location>
</feature>
<dbReference type="PROSITE" id="PS50011">
    <property type="entry name" value="PROTEIN_KINASE_DOM"/>
    <property type="match status" value="1"/>
</dbReference>
<dbReference type="PANTHER" id="PTHR38248">
    <property type="entry name" value="FUNK1 6"/>
    <property type="match status" value="1"/>
</dbReference>
<proteinExistence type="predicted"/>
<name>A0A2C5Y6P9_9HYPO</name>
<dbReference type="InterPro" id="IPR008266">
    <property type="entry name" value="Tyr_kinase_AS"/>
</dbReference>
<dbReference type="GO" id="GO:0005524">
    <property type="term" value="F:ATP binding"/>
    <property type="evidence" value="ECO:0007669"/>
    <property type="project" value="InterPro"/>
</dbReference>
<dbReference type="InterPro" id="IPR000719">
    <property type="entry name" value="Prot_kinase_dom"/>
</dbReference>
<dbReference type="InterPro" id="IPR040976">
    <property type="entry name" value="Pkinase_fungal"/>
</dbReference>
<dbReference type="AlphaFoldDB" id="A0A2C5Y6P9"/>
<feature type="domain" description="Protein kinase" evidence="11">
    <location>
        <begin position="334"/>
        <end position="661"/>
    </location>
</feature>
<evidence type="ECO:0000256" key="8">
    <source>
        <dbReference type="ARBA" id="ARBA00047899"/>
    </source>
</evidence>
<dbReference type="InterPro" id="IPR011009">
    <property type="entry name" value="Kinase-like_dom_sf"/>
</dbReference>
<feature type="compositionally biased region" description="Basic and acidic residues" evidence="10">
    <location>
        <begin position="421"/>
        <end position="440"/>
    </location>
</feature>
<comment type="caution">
    <text evidence="12">The sequence shown here is derived from an EMBL/GenBank/DDBJ whole genome shotgun (WGS) entry which is preliminary data.</text>
</comment>
<comment type="catalytic activity">
    <reaction evidence="8">
        <text>L-threonyl-[protein] + ATP = O-phospho-L-threonyl-[protein] + ADP + H(+)</text>
        <dbReference type="Rhea" id="RHEA:46608"/>
        <dbReference type="Rhea" id="RHEA-COMP:11060"/>
        <dbReference type="Rhea" id="RHEA-COMP:11605"/>
        <dbReference type="ChEBI" id="CHEBI:15378"/>
        <dbReference type="ChEBI" id="CHEBI:30013"/>
        <dbReference type="ChEBI" id="CHEBI:30616"/>
        <dbReference type="ChEBI" id="CHEBI:61977"/>
        <dbReference type="ChEBI" id="CHEBI:456216"/>
        <dbReference type="EC" id="2.7.11.1"/>
    </reaction>
</comment>
<evidence type="ECO:0000256" key="10">
    <source>
        <dbReference type="SAM" id="MobiDB-lite"/>
    </source>
</evidence>
<dbReference type="GO" id="GO:0004674">
    <property type="term" value="F:protein serine/threonine kinase activity"/>
    <property type="evidence" value="ECO:0007669"/>
    <property type="project" value="UniProtKB-EC"/>
</dbReference>
<evidence type="ECO:0000256" key="4">
    <source>
        <dbReference type="ARBA" id="ARBA00013948"/>
    </source>
</evidence>
<dbReference type="EC" id="2.7.11.1" evidence="3"/>
<evidence type="ECO:0000256" key="1">
    <source>
        <dbReference type="ARBA" id="ARBA00003747"/>
    </source>
</evidence>
<dbReference type="PROSITE" id="PS00109">
    <property type="entry name" value="PROTEIN_KINASE_TYR"/>
    <property type="match status" value="1"/>
</dbReference>
<dbReference type="SUPFAM" id="SSF56112">
    <property type="entry name" value="Protein kinase-like (PK-like)"/>
    <property type="match status" value="1"/>
</dbReference>
<dbReference type="OrthoDB" id="5584477at2759"/>
<evidence type="ECO:0000313" key="12">
    <source>
        <dbReference type="EMBL" id="PHH73748.1"/>
    </source>
</evidence>
<organism evidence="12 13">
    <name type="scientific">Ophiocordyceps camponoti-rufipedis</name>
    <dbReference type="NCBI Taxonomy" id="2004952"/>
    <lineage>
        <taxon>Eukaryota</taxon>
        <taxon>Fungi</taxon>
        <taxon>Dikarya</taxon>
        <taxon>Ascomycota</taxon>
        <taxon>Pezizomycotina</taxon>
        <taxon>Sordariomycetes</taxon>
        <taxon>Hypocreomycetidae</taxon>
        <taxon>Hypocreales</taxon>
        <taxon>Ophiocordycipitaceae</taxon>
        <taxon>Ophiocordyceps</taxon>
    </lineage>
</organism>
<evidence type="ECO:0000256" key="5">
    <source>
        <dbReference type="ARBA" id="ARBA00019973"/>
    </source>
</evidence>
<dbReference type="PANTHER" id="PTHR38248:SF2">
    <property type="entry name" value="FUNK1 11"/>
    <property type="match status" value="1"/>
</dbReference>
<comment type="subunit">
    <text evidence="2">Component of the EKC/KEOPS complex composed of at least BUD32, CGI121, GON7, KAE1 and PCC1; the whole complex dimerizes.</text>
</comment>
<evidence type="ECO:0000256" key="9">
    <source>
        <dbReference type="ARBA" id="ARBA00048679"/>
    </source>
</evidence>
<evidence type="ECO:0000256" key="6">
    <source>
        <dbReference type="ARBA" id="ARBA00030980"/>
    </source>
</evidence>
<comment type="catalytic activity">
    <reaction evidence="9">
        <text>L-seryl-[protein] + ATP = O-phospho-L-seryl-[protein] + ADP + H(+)</text>
        <dbReference type="Rhea" id="RHEA:17989"/>
        <dbReference type="Rhea" id="RHEA-COMP:9863"/>
        <dbReference type="Rhea" id="RHEA-COMP:11604"/>
        <dbReference type="ChEBI" id="CHEBI:15378"/>
        <dbReference type="ChEBI" id="CHEBI:29999"/>
        <dbReference type="ChEBI" id="CHEBI:30616"/>
        <dbReference type="ChEBI" id="CHEBI:83421"/>
        <dbReference type="ChEBI" id="CHEBI:456216"/>
        <dbReference type="EC" id="2.7.11.1"/>
    </reaction>
</comment>
<feature type="compositionally biased region" description="Acidic residues" evidence="10">
    <location>
        <begin position="449"/>
        <end position="459"/>
    </location>
</feature>
<dbReference type="Proteomes" id="UP000226431">
    <property type="component" value="Unassembled WGS sequence"/>
</dbReference>
<evidence type="ECO:0000256" key="3">
    <source>
        <dbReference type="ARBA" id="ARBA00012513"/>
    </source>
</evidence>
<evidence type="ECO:0000256" key="2">
    <source>
        <dbReference type="ARBA" id="ARBA00011534"/>
    </source>
</evidence>
<dbReference type="Pfam" id="PF17667">
    <property type="entry name" value="Pkinase_fungal"/>
    <property type="match status" value="1"/>
</dbReference>
<accession>A0A2C5Y6P9</accession>
<sequence>MATTATRPLDPFSCARSMMSEAADESTGVYHALSGIAQFSSSSIKYKLAKLQHLVCYERVPLEQFHPLVKLILDKASSEQVLDAATRLLQNVDHLIPVQLSFQGISEIPLEPTDEHYYAYCDLEGDTKSEWVEVAGFFDRFFSNQRDYQQDMLKTLMEAHGSQWTVPPLNRKDVWPWLCDLEKRFCADAPNTMRTSLNYVDNDEFGGLYLQQKDTGPAHNDPLTLANILVYGASEGVPKHLASHANVVFAQQPTRRLFHAFYIDGSNMELFVYDRAGVYSSGEFSIRDEPRKFARAIVGYLTMSRLDMGIDNFIKRTYEDVVSVWDNAGKKATFTLERLLSSSAKTTCFSSDNSSKVVKLSWISESGSREASLLKLAEYRGVKGVSRLVADRQITTIAELRRGLRYPRQDSKRQLPSSIQVEHDDNPHRSKRQRCDDSKVPVEPSDLTDSSDSESDDDTEKPFYENKIYQCMVIAPYGRPISHFGSAKELLESMRDAIVAHESLFVRGGILHRDVSPDNILITKPEHADGFKGILIDLDHAQTNDDQMSYGRNHMPVGTEPFMGLDVLRREEHTYRHDLESFFYCLLWLCAKIAWRKDADLYSSRPKPSVVQFWVEELELFVDKKLEQMVLEEEFAKILDEFPPHMEMLRPLCISIRLLLFPKQWGEGDEDCMETPEDPNDLYRPMLAAFDDAIAKL</sequence>
<dbReference type="EMBL" id="NJES01000320">
    <property type="protein sequence ID" value="PHH73748.1"/>
    <property type="molecule type" value="Genomic_DNA"/>
</dbReference>
<gene>
    <name evidence="12" type="ORF">CDD80_3606</name>
</gene>